<accession>A0A7D5SHN6</accession>
<protein>
    <submittedName>
        <fullName evidence="1">Cysteine-rich CWC family protein</fullName>
    </submittedName>
</protein>
<organism evidence="1 2">
    <name type="scientific">Candidatus Accumulibacter cognatus</name>
    <dbReference type="NCBI Taxonomy" id="2954383"/>
    <lineage>
        <taxon>Bacteria</taxon>
        <taxon>Pseudomonadati</taxon>
        <taxon>Pseudomonadota</taxon>
        <taxon>Betaproteobacteria</taxon>
        <taxon>Candidatus Accumulibacter</taxon>
    </lineage>
</organism>
<dbReference type="Pfam" id="PF14375">
    <property type="entry name" value="Cys_rich_CWC"/>
    <property type="match status" value="1"/>
</dbReference>
<sequence length="69" mass="7086">MPILPGNPMTTRCTDCGTAFVCGAVAGLPSCWCMKKPTLSLEASAAATGCYCPACLEQRLSAQTSAQEA</sequence>
<reference evidence="1 2" key="1">
    <citation type="journal article" date="2019" name="Microbiome">
        <title>Annotated bacterial chromosomes from frame-shift-corrected long-read metagenomic data.</title>
        <authorList>
            <person name="Arumugam K."/>
            <person name="Bagci C."/>
            <person name="Bessarab I."/>
            <person name="Beier S."/>
            <person name="Buchfink B."/>
            <person name="Gorska A."/>
            <person name="Qiu G."/>
            <person name="Huson D.H."/>
            <person name="Williams R.B.H."/>
        </authorList>
    </citation>
    <scope>NUCLEOTIDE SEQUENCE [LARGE SCALE GENOMIC DNA]</scope>
    <source>
        <strain evidence="1">SSA1</strain>
    </source>
</reference>
<evidence type="ECO:0000313" key="1">
    <source>
        <dbReference type="EMBL" id="QLH48865.1"/>
    </source>
</evidence>
<dbReference type="EMBL" id="CP058708">
    <property type="protein sequence ID" value="QLH48865.1"/>
    <property type="molecule type" value="Genomic_DNA"/>
</dbReference>
<name>A0A7D5SHN6_9PROT</name>
<dbReference type="KEGG" id="acog:HWD57_02975"/>
<evidence type="ECO:0000313" key="2">
    <source>
        <dbReference type="Proteomes" id="UP000509684"/>
    </source>
</evidence>
<dbReference type="Proteomes" id="UP000509684">
    <property type="component" value="Chromosome"/>
</dbReference>
<dbReference type="InterPro" id="IPR032720">
    <property type="entry name" value="Cys_rich_CWC"/>
</dbReference>
<gene>
    <name evidence="1" type="ORF">HWD57_02975</name>
</gene>
<dbReference type="AlphaFoldDB" id="A0A7D5SHN6"/>
<proteinExistence type="predicted"/>